<keyword evidence="2" id="KW-1185">Reference proteome</keyword>
<dbReference type="AlphaFoldDB" id="A0AAP0EKH3"/>
<organism evidence="1 2">
    <name type="scientific">Stephania cephalantha</name>
    <dbReference type="NCBI Taxonomy" id="152367"/>
    <lineage>
        <taxon>Eukaryota</taxon>
        <taxon>Viridiplantae</taxon>
        <taxon>Streptophyta</taxon>
        <taxon>Embryophyta</taxon>
        <taxon>Tracheophyta</taxon>
        <taxon>Spermatophyta</taxon>
        <taxon>Magnoliopsida</taxon>
        <taxon>Ranunculales</taxon>
        <taxon>Menispermaceae</taxon>
        <taxon>Menispermoideae</taxon>
        <taxon>Cissampelideae</taxon>
        <taxon>Stephania</taxon>
    </lineage>
</organism>
<protein>
    <submittedName>
        <fullName evidence="1">Uncharacterized protein</fullName>
    </submittedName>
</protein>
<gene>
    <name evidence="1" type="ORF">Scep_026595</name>
</gene>
<evidence type="ECO:0000313" key="2">
    <source>
        <dbReference type="Proteomes" id="UP001419268"/>
    </source>
</evidence>
<name>A0AAP0EKH3_9MAGN</name>
<evidence type="ECO:0000313" key="1">
    <source>
        <dbReference type="EMBL" id="KAK9095126.1"/>
    </source>
</evidence>
<sequence>MESQLQGCGSLNKDPIFLLFSPPSLSLLSSRVTSGKTKALSESSLPIILPGSAPSLLVCRAHKPPIPLELLSASSFFANKHVYCITTILLGSRPPLVRILLRALSSAIRRRLLHGYPFVTLVVVIR</sequence>
<comment type="caution">
    <text evidence="1">The sequence shown here is derived from an EMBL/GenBank/DDBJ whole genome shotgun (WGS) entry which is preliminary data.</text>
</comment>
<accession>A0AAP0EKH3</accession>
<reference evidence="1 2" key="1">
    <citation type="submission" date="2024-01" db="EMBL/GenBank/DDBJ databases">
        <title>Genome assemblies of Stephania.</title>
        <authorList>
            <person name="Yang L."/>
        </authorList>
    </citation>
    <scope>NUCLEOTIDE SEQUENCE [LARGE SCALE GENOMIC DNA]</scope>
    <source>
        <strain evidence="1">JXDWG</strain>
        <tissue evidence="1">Leaf</tissue>
    </source>
</reference>
<proteinExistence type="predicted"/>
<dbReference type="EMBL" id="JBBNAG010000011">
    <property type="protein sequence ID" value="KAK9095126.1"/>
    <property type="molecule type" value="Genomic_DNA"/>
</dbReference>
<dbReference type="Proteomes" id="UP001419268">
    <property type="component" value="Unassembled WGS sequence"/>
</dbReference>